<evidence type="ECO:0000256" key="5">
    <source>
        <dbReference type="PIRNR" id="PIRNR000156"/>
    </source>
</evidence>
<evidence type="ECO:0000259" key="6">
    <source>
        <dbReference type="PROSITE" id="PS50003"/>
    </source>
</evidence>
<evidence type="ECO:0000256" key="4">
    <source>
        <dbReference type="ARBA" id="ARBA00023317"/>
    </source>
</evidence>
<dbReference type="InterPro" id="IPR035807">
    <property type="entry name" value="PDC_E1_N"/>
</dbReference>
<dbReference type="RefSeq" id="WP_216056147.1">
    <property type="nucleotide sequence ID" value="NZ_JAWCUA010000010.1"/>
</dbReference>
<protein>
    <recommendedName>
        <fullName evidence="5">Pyruvate dehydrogenase E1 component</fullName>
        <ecNumber evidence="5">1.2.4.1</ecNumber>
    </recommendedName>
</protein>
<dbReference type="PANTHER" id="PTHR43825">
    <property type="entry name" value="PYRUVATE DEHYDROGENASE E1 COMPONENT"/>
    <property type="match status" value="1"/>
</dbReference>
<dbReference type="EMBL" id="JAWCUA010000010">
    <property type="protein sequence ID" value="MDU0114026.1"/>
    <property type="molecule type" value="Genomic_DNA"/>
</dbReference>
<name>A0ABU3R2Y3_9GAMM</name>
<dbReference type="PROSITE" id="PS50003">
    <property type="entry name" value="PH_DOMAIN"/>
    <property type="match status" value="1"/>
</dbReference>
<dbReference type="InterPro" id="IPR001849">
    <property type="entry name" value="PH_domain"/>
</dbReference>
<dbReference type="Pfam" id="PF22613">
    <property type="entry name" value="Transketolase_C_1"/>
    <property type="match status" value="1"/>
</dbReference>
<comment type="cofactor">
    <cofactor evidence="5">
        <name>thiamine diphosphate</name>
        <dbReference type="ChEBI" id="CHEBI:58937"/>
    </cofactor>
</comment>
<dbReference type="CDD" id="cd02017">
    <property type="entry name" value="TPP_E1_EcPDC_like"/>
    <property type="match status" value="1"/>
</dbReference>
<dbReference type="InterPro" id="IPR051157">
    <property type="entry name" value="PDH/Transketolase"/>
</dbReference>
<gene>
    <name evidence="7" type="primary">aceE</name>
    <name evidence="7" type="ORF">RT723_13655</name>
</gene>
<dbReference type="InterPro" id="IPR005474">
    <property type="entry name" value="Transketolase_N"/>
</dbReference>
<organism evidence="7 8">
    <name type="scientific">Psychrosphaera aquimarina</name>
    <dbReference type="NCBI Taxonomy" id="2044854"/>
    <lineage>
        <taxon>Bacteria</taxon>
        <taxon>Pseudomonadati</taxon>
        <taxon>Pseudomonadota</taxon>
        <taxon>Gammaproteobacteria</taxon>
        <taxon>Alteromonadales</taxon>
        <taxon>Pseudoalteromonadaceae</taxon>
        <taxon>Psychrosphaera</taxon>
    </lineage>
</organism>
<dbReference type="PIRSF" id="PIRSF000156">
    <property type="entry name" value="Pyruvate_dh_E1"/>
    <property type="match status" value="1"/>
</dbReference>
<dbReference type="GO" id="GO:0004739">
    <property type="term" value="F:pyruvate dehydrogenase (acetyl-transferring) activity"/>
    <property type="evidence" value="ECO:0007669"/>
    <property type="project" value="UniProtKB-EC"/>
</dbReference>
<reference evidence="7 8" key="1">
    <citation type="submission" date="2023-10" db="EMBL/GenBank/DDBJ databases">
        <title>Psychrosphaera aquimaarina strain SW33 isolated from seawater.</title>
        <authorList>
            <person name="Bayburt H."/>
            <person name="Kim J.M."/>
            <person name="Choi B.J."/>
            <person name="Jeon C.O."/>
        </authorList>
    </citation>
    <scope>NUCLEOTIDE SEQUENCE [LARGE SCALE GENOMIC DNA]</scope>
    <source>
        <strain evidence="7 8">KCTC 52743</strain>
    </source>
</reference>
<dbReference type="NCBIfam" id="TIGR00759">
    <property type="entry name" value="aceE"/>
    <property type="match status" value="1"/>
</dbReference>
<evidence type="ECO:0000256" key="2">
    <source>
        <dbReference type="ARBA" id="ARBA00023002"/>
    </source>
</evidence>
<comment type="caution">
    <text evidence="7">The sequence shown here is derived from an EMBL/GenBank/DDBJ whole genome shotgun (WGS) entry which is preliminary data.</text>
</comment>
<accession>A0ABU3R2Y3</accession>
<keyword evidence="4 5" id="KW-0670">Pyruvate</keyword>
<feature type="domain" description="PH" evidence="6">
    <location>
        <begin position="1"/>
        <end position="28"/>
    </location>
</feature>
<keyword evidence="3 5" id="KW-0786">Thiamine pyrophosphate</keyword>
<dbReference type="EC" id="1.2.4.1" evidence="5"/>
<proteinExistence type="predicted"/>
<comment type="catalytic activity">
    <reaction evidence="5">
        <text>N(6)-[(R)-lipoyl]-L-lysyl-[protein] + pyruvate + H(+) = N(6)-[(R)-S(8)-acetyldihydrolipoyl]-L-lysyl-[protein] + CO2</text>
        <dbReference type="Rhea" id="RHEA:19189"/>
        <dbReference type="Rhea" id="RHEA-COMP:10474"/>
        <dbReference type="Rhea" id="RHEA-COMP:10478"/>
        <dbReference type="ChEBI" id="CHEBI:15361"/>
        <dbReference type="ChEBI" id="CHEBI:15378"/>
        <dbReference type="ChEBI" id="CHEBI:16526"/>
        <dbReference type="ChEBI" id="CHEBI:83099"/>
        <dbReference type="ChEBI" id="CHEBI:83111"/>
        <dbReference type="EC" id="1.2.4.1"/>
    </reaction>
</comment>
<dbReference type="InterPro" id="IPR004660">
    <property type="entry name" value="PDH_E1"/>
</dbReference>
<evidence type="ECO:0000313" key="8">
    <source>
        <dbReference type="Proteomes" id="UP001257914"/>
    </source>
</evidence>
<evidence type="ECO:0000256" key="1">
    <source>
        <dbReference type="ARBA" id="ARBA00003157"/>
    </source>
</evidence>
<dbReference type="InterPro" id="IPR055152">
    <property type="entry name" value="Transketolase-like_C_2"/>
</dbReference>
<dbReference type="PANTHER" id="PTHR43825:SF3">
    <property type="entry name" value="PYRUVATE DEHYDROGENASE E1 COMPONENT"/>
    <property type="match status" value="1"/>
</dbReference>
<keyword evidence="2 5" id="KW-0560">Oxidoreductase</keyword>
<keyword evidence="8" id="KW-1185">Reference proteome</keyword>
<evidence type="ECO:0000313" key="7">
    <source>
        <dbReference type="EMBL" id="MDU0114026.1"/>
    </source>
</evidence>
<evidence type="ECO:0000256" key="3">
    <source>
        <dbReference type="ARBA" id="ARBA00023052"/>
    </source>
</evidence>
<comment type="function">
    <text evidence="1 5">Component of the pyruvate dehydrogenase (PDH) complex, that catalyzes the overall conversion of pyruvate to acetyl-CoA and CO(2).</text>
</comment>
<dbReference type="Pfam" id="PF00456">
    <property type="entry name" value="Transketolase_N"/>
    <property type="match status" value="1"/>
</dbReference>
<dbReference type="InterPro" id="IPR041621">
    <property type="entry name" value="PDH_E1_M"/>
</dbReference>
<sequence>MSENLNLNQDIDPQETQEWLESLEAVLETDGVERAHSILEALIDKARRNGAHLPYSATTAYLNTIPAGQEPQMPGDRTMEAKIRSAIRWNALAMVVRGSKKDLELGGHISSFASSAMLYDVGFNHFFKADKDNKGGDFLYIQGHVSPGIYSRAFVEGRLTEDQLDNFRQEVDGEGLSSYPHPKLMPDFWQFPTVSMGLGPIAAIYQARFLKYLTDRGIKDCSAQRVYCFLGDGECDEPEALGAIGLASREGLDNLTFIINCNLQRLDGPVRGNGKIIQELEGTFRGAGWEVIKVIWGSYWDPLLSRDKDGKLLEIMESSVDGEYQNYKAKGGKFTRDNFFGKTPETAAMVANMSDADIWRLNRGGHDPVKVYAAYDRAVNTKGRPQVILAKTVKGYGMGDAGEGKNIAHGVKKMDLDALKAYRDRHHLQISDEDLPSVPYVTFPEGSEEYKYLHGRREALGGYLPARRRNSDVEVDTPDLKAFEAITKGSNGREISTTMAFGRILSVVIKDKQIGKRVVPIIPDEARTFGLEGLFRQVGIYAHEGQKYTPQDADQVAYYREDKKGQVLQEGINELGAMSDWLAAATSYSNNNEPMIPFYIYYSMFGFQRVGDMVWAAGDSQARGFLVGGTAGRTTLNGEGLQHQDGHTHSHFGTVPNCITYDPTYGYELAVIVQDGMRRMYGEQENVFYYLTVMNENYVQPAMPEGVEEGIIKGIYKLDTVTPKGKAKANVRLLGSGTILLQVRKAAEILAEQFGISSDVYSVTSFNELAREGQDCDRFNMLNPEAPVQKAHVTKVLEDGTGPVIAATDYIKSYTDQIRAYVPASYKVLGTDGFGRSDSRPNLRRHFEVDHNYVVLGALSELARSGDIKASVVTKAIADLGIDADKINPLYA</sequence>
<dbReference type="Pfam" id="PF17831">
    <property type="entry name" value="PDH_E1_M"/>
    <property type="match status" value="1"/>
</dbReference>
<dbReference type="Proteomes" id="UP001257914">
    <property type="component" value="Unassembled WGS sequence"/>
</dbReference>